<keyword evidence="1 6" id="KW-0347">Helicase</keyword>
<comment type="caution">
    <text evidence="6">The sequence shown here is derived from an EMBL/GenBank/DDBJ whole genome shotgun (WGS) entry which is preliminary data.</text>
</comment>
<feature type="domain" description="Helitron helicase-like" evidence="4">
    <location>
        <begin position="346"/>
        <end position="529"/>
    </location>
</feature>
<protein>
    <recommendedName>
        <fullName evidence="1">ATP-dependent DNA helicase</fullName>
        <ecNumber evidence="1">5.6.2.3</ecNumber>
    </recommendedName>
</protein>
<feature type="domain" description="DUF6570" evidence="5">
    <location>
        <begin position="116"/>
        <end position="239"/>
    </location>
</feature>
<evidence type="ECO:0000256" key="1">
    <source>
        <dbReference type="RuleBase" id="RU363044"/>
    </source>
</evidence>
<feature type="domain" description="DNA helicase Pif1-like DEAD-box helicase" evidence="3">
    <location>
        <begin position="969"/>
        <end position="1132"/>
    </location>
</feature>
<evidence type="ECO:0000313" key="7">
    <source>
        <dbReference type="Proteomes" id="UP001219518"/>
    </source>
</evidence>
<dbReference type="EMBL" id="JAHWGI010000949">
    <property type="protein sequence ID" value="KAK3918513.1"/>
    <property type="molecule type" value="Genomic_DNA"/>
</dbReference>
<dbReference type="GO" id="GO:0000723">
    <property type="term" value="P:telomere maintenance"/>
    <property type="evidence" value="ECO:0007669"/>
    <property type="project" value="InterPro"/>
</dbReference>
<dbReference type="GO" id="GO:0005524">
    <property type="term" value="F:ATP binding"/>
    <property type="evidence" value="ECO:0007669"/>
    <property type="project" value="UniProtKB-KW"/>
</dbReference>
<dbReference type="InterPro" id="IPR010285">
    <property type="entry name" value="DNA_helicase_pif1-like_DEAD"/>
</dbReference>
<dbReference type="GO" id="GO:0006310">
    <property type="term" value="P:DNA recombination"/>
    <property type="evidence" value="ECO:0007669"/>
    <property type="project" value="UniProtKB-KW"/>
</dbReference>
<reference evidence="6" key="2">
    <citation type="journal article" date="2023" name="BMC Genomics">
        <title>Pest status, molecular evolution, and epigenetic factors derived from the genome assembly of Frankliniella fusca, a thysanopteran phytovirus vector.</title>
        <authorList>
            <person name="Catto M.A."/>
            <person name="Labadie P.E."/>
            <person name="Jacobson A.L."/>
            <person name="Kennedy G.G."/>
            <person name="Srinivasan R."/>
            <person name="Hunt B.G."/>
        </authorList>
    </citation>
    <scope>NUCLEOTIDE SEQUENCE</scope>
    <source>
        <strain evidence="6">PL_HMW_Pooled</strain>
    </source>
</reference>
<comment type="catalytic activity">
    <reaction evidence="1">
        <text>ATP + H2O = ADP + phosphate + H(+)</text>
        <dbReference type="Rhea" id="RHEA:13065"/>
        <dbReference type="ChEBI" id="CHEBI:15377"/>
        <dbReference type="ChEBI" id="CHEBI:15378"/>
        <dbReference type="ChEBI" id="CHEBI:30616"/>
        <dbReference type="ChEBI" id="CHEBI:43474"/>
        <dbReference type="ChEBI" id="CHEBI:456216"/>
        <dbReference type="EC" id="5.6.2.3"/>
    </reaction>
</comment>
<proteinExistence type="inferred from homology"/>
<keyword evidence="1" id="KW-0227">DNA damage</keyword>
<dbReference type="InterPro" id="IPR025476">
    <property type="entry name" value="Helitron_helicase-like"/>
</dbReference>
<keyword evidence="1" id="KW-0234">DNA repair</keyword>
<dbReference type="CDD" id="cd18809">
    <property type="entry name" value="SF1_C_RecD"/>
    <property type="match status" value="1"/>
</dbReference>
<dbReference type="Gene3D" id="3.40.50.300">
    <property type="entry name" value="P-loop containing nucleotide triphosphate hydrolases"/>
    <property type="match status" value="1"/>
</dbReference>
<reference evidence="6" key="1">
    <citation type="submission" date="2021-07" db="EMBL/GenBank/DDBJ databases">
        <authorList>
            <person name="Catto M.A."/>
            <person name="Jacobson A."/>
            <person name="Kennedy G."/>
            <person name="Labadie P."/>
            <person name="Hunt B.G."/>
            <person name="Srinivasan R."/>
        </authorList>
    </citation>
    <scope>NUCLEOTIDE SEQUENCE</scope>
    <source>
        <strain evidence="6">PL_HMW_Pooled</strain>
        <tissue evidence="6">Head</tissue>
    </source>
</reference>
<feature type="compositionally biased region" description="Basic residues" evidence="2">
    <location>
        <begin position="34"/>
        <end position="43"/>
    </location>
</feature>
<dbReference type="InterPro" id="IPR051055">
    <property type="entry name" value="PIF1_helicase"/>
</dbReference>
<feature type="compositionally biased region" description="Basic and acidic residues" evidence="2">
    <location>
        <begin position="44"/>
        <end position="56"/>
    </location>
</feature>
<dbReference type="PANTHER" id="PTHR47642:SF5">
    <property type="entry name" value="ATP-DEPENDENT DNA HELICASE"/>
    <property type="match status" value="1"/>
</dbReference>
<dbReference type="Proteomes" id="UP001219518">
    <property type="component" value="Unassembled WGS sequence"/>
</dbReference>
<dbReference type="Pfam" id="PF05970">
    <property type="entry name" value="PIF1"/>
    <property type="match status" value="1"/>
</dbReference>
<dbReference type="SUPFAM" id="SSF52540">
    <property type="entry name" value="P-loop containing nucleoside triphosphate hydrolases"/>
    <property type="match status" value="2"/>
</dbReference>
<dbReference type="PANTHER" id="PTHR47642">
    <property type="entry name" value="ATP-DEPENDENT DNA HELICASE"/>
    <property type="match status" value="1"/>
</dbReference>
<evidence type="ECO:0000256" key="2">
    <source>
        <dbReference type="SAM" id="MobiDB-lite"/>
    </source>
</evidence>
<dbReference type="GO" id="GO:0006281">
    <property type="term" value="P:DNA repair"/>
    <property type="evidence" value="ECO:0007669"/>
    <property type="project" value="UniProtKB-KW"/>
</dbReference>
<accession>A0AAE1LG66</accession>
<name>A0AAE1LG66_9NEOP</name>
<keyword evidence="1" id="KW-0547">Nucleotide-binding</keyword>
<dbReference type="Pfam" id="PF14214">
    <property type="entry name" value="Helitron_like_N"/>
    <property type="match status" value="1"/>
</dbReference>
<keyword evidence="1" id="KW-0067">ATP-binding</keyword>
<comment type="cofactor">
    <cofactor evidence="1">
        <name>Mg(2+)</name>
        <dbReference type="ChEBI" id="CHEBI:18420"/>
    </cofactor>
</comment>
<evidence type="ECO:0000259" key="5">
    <source>
        <dbReference type="Pfam" id="PF20209"/>
    </source>
</evidence>
<organism evidence="6 7">
    <name type="scientific">Frankliniella fusca</name>
    <dbReference type="NCBI Taxonomy" id="407009"/>
    <lineage>
        <taxon>Eukaryota</taxon>
        <taxon>Metazoa</taxon>
        <taxon>Ecdysozoa</taxon>
        <taxon>Arthropoda</taxon>
        <taxon>Hexapoda</taxon>
        <taxon>Insecta</taxon>
        <taxon>Pterygota</taxon>
        <taxon>Neoptera</taxon>
        <taxon>Paraneoptera</taxon>
        <taxon>Thysanoptera</taxon>
        <taxon>Terebrantia</taxon>
        <taxon>Thripoidea</taxon>
        <taxon>Thripidae</taxon>
        <taxon>Frankliniella</taxon>
    </lineage>
</organism>
<keyword evidence="1" id="KW-0378">Hydrolase</keyword>
<evidence type="ECO:0000313" key="6">
    <source>
        <dbReference type="EMBL" id="KAK3918513.1"/>
    </source>
</evidence>
<feature type="region of interest" description="Disordered" evidence="2">
    <location>
        <begin position="1"/>
        <end position="56"/>
    </location>
</feature>
<dbReference type="InterPro" id="IPR027417">
    <property type="entry name" value="P-loop_NTPase"/>
</dbReference>
<evidence type="ECO:0000259" key="4">
    <source>
        <dbReference type="Pfam" id="PF14214"/>
    </source>
</evidence>
<evidence type="ECO:0000259" key="3">
    <source>
        <dbReference type="Pfam" id="PF05970"/>
    </source>
</evidence>
<dbReference type="GO" id="GO:0043139">
    <property type="term" value="F:5'-3' DNA helicase activity"/>
    <property type="evidence" value="ECO:0007669"/>
    <property type="project" value="UniProtKB-EC"/>
</dbReference>
<keyword evidence="1" id="KW-0233">DNA recombination</keyword>
<sequence>MQSIYRTKKRRIEEKKRKKESLSKKKEEKEKARIRMQNLRKGRRQADKKENKKFSSERKKILRDLKKCGCNFEETSTIDILQHNFMCYEKSLQWHECTNCHKKLMLSNHSRITCKGQCHLFSKENNMDPLPAPQELVGLSYIEKQLICRVHSVFSLYKVQRGQYKYKGQVINFPQQVQNVADTLPHLVADLNNLVEVKLDNDINLTDFYVRKDKVLNALLWLKQNNPLYQDIHIDEHKLSTLPDNGNVLNELKKITDTNLSNHNETNQIESEEQYENITSSGVPELKDPSLNNTLNNTLLRPHIGGIPINEFGTPGYLTLCFPHLFPYAEADCTMPRKYKVPLPAYVQHLMLYKDNRFSKDERFRYFMMNSEMRWNALNLGNLYVKKNDFFSKMTISQLREYLNNNKGMVKQIMHYGSRLRTTKSYWNSRCGELLDMVQQIGDPTVFFTLSAADYYWPNLFRLLGKDVNKLSMSERADLIASNPLIADSYFYLRSKFFIDHCFKPHFGVTDIWYRYEFQHRGSVHLHGLAWFDKAPKLKKEMTEEDKDMMLKFFDSIVSCENPDVSLLPSQQHPCQITLENVTNLKEDLAQLCNHVQRHTKCRKGFCLKEHKAKRNLVCKYNFPKNIQDTSIFEYQDNNISDIAFKRNDPLLNKYNAWVLQTWRANIDFSPIFSKAIVYRYIAKYASKSEIKSETYNEIMTNILDRKCIESESCKQAIRKLLLSTCAERDYCAQEVFHFLMGFHFYEKSREIIIINLKQRDWISINHGFGSNNVIDNYIERPKKFEKLSIFEFTKWFYVSKGEIKKRKQFAVVRYFPRCSKEFDKEEYYHYMSQVFYPWRNISDVSCIGDDVVEYVDRCIHNYINVNEYNKEEDTNDSHDTTERSKTNEQILSEYHPKMKTVNLGKERKDLTYKWDKHSSKVNREDIQTVEQYLRKDVNASMPLPTAIDNLNSDQLQFLTYLKHKTNQIINNENTSQIFCMLQGMPGTGKSHLLRACVQHISRTLGSESVKVIAPTGVAAKNVDGCTLHSFLLLGKFGFNMKSLTGPDLLTYRQKYDTIKFLFVEECSMVGLRMLACLEKRCREIFDSDSLFGSLNVILIGDVNQLLPIADQPLYADIEIAAQHNNLLERGKLIMNELKSAFILRKCHRFANDNYVKFLKRISTSRCTQNDVKMINERCITYLNQNDKANFKDSLRISTTNESVNEYNMQQLQKLNAPTAIIKANNNNQAAFASNDDMADGLVNDLYLCEGAKIMLKKNLNVSRGLVNGCVGILKYIIYEEGCKPPALPLCILVKFDNVYLQDIDISLVPIVPSLAMWYKNGIACTRFQLPIALCWGCTVHRSQGLTLSSMILDAGNSEFTLGLLYVALSRVSDQDKLCLILSLSLDRLNSAKKSIKLKMRHRFIKKLKQLSKYFSTE</sequence>
<feature type="compositionally biased region" description="Basic residues" evidence="2">
    <location>
        <begin position="1"/>
        <end position="10"/>
    </location>
</feature>
<dbReference type="InterPro" id="IPR046700">
    <property type="entry name" value="DUF6570"/>
</dbReference>
<feature type="compositionally biased region" description="Basic and acidic residues" evidence="2">
    <location>
        <begin position="11"/>
        <end position="33"/>
    </location>
</feature>
<keyword evidence="7" id="KW-1185">Reference proteome</keyword>
<comment type="similarity">
    <text evidence="1">Belongs to the helicase family.</text>
</comment>
<dbReference type="Pfam" id="PF20209">
    <property type="entry name" value="DUF6570"/>
    <property type="match status" value="1"/>
</dbReference>
<dbReference type="GO" id="GO:0016787">
    <property type="term" value="F:hydrolase activity"/>
    <property type="evidence" value="ECO:0007669"/>
    <property type="project" value="UniProtKB-KW"/>
</dbReference>
<gene>
    <name evidence="6" type="ORF">KUF71_007766</name>
</gene>
<dbReference type="EC" id="5.6.2.3" evidence="1"/>